<comment type="caution">
    <text evidence="7">The sequence shown here is derived from an EMBL/GenBank/DDBJ whole genome shotgun (WGS) entry which is preliminary data.</text>
</comment>
<dbReference type="Pfam" id="PF02837">
    <property type="entry name" value="Glyco_hydro_2_N"/>
    <property type="match status" value="1"/>
</dbReference>
<dbReference type="EMBL" id="SOJT01000044">
    <property type="protein sequence ID" value="TET30190.1"/>
    <property type="molecule type" value="Genomic_DNA"/>
</dbReference>
<feature type="domain" description="Glycoside hydrolase family 2 immunoglobulin-like beta-sandwich" evidence="4">
    <location>
        <begin position="235"/>
        <end position="342"/>
    </location>
</feature>
<dbReference type="GO" id="GO:0004553">
    <property type="term" value="F:hydrolase activity, hydrolyzing O-glycosyl compounds"/>
    <property type="evidence" value="ECO:0007669"/>
    <property type="project" value="InterPro"/>
</dbReference>
<evidence type="ECO:0000256" key="3">
    <source>
        <dbReference type="ARBA" id="ARBA00023295"/>
    </source>
</evidence>
<evidence type="ECO:0000313" key="8">
    <source>
        <dbReference type="Proteomes" id="UP000316517"/>
    </source>
</evidence>
<dbReference type="AlphaFoldDB" id="A0A523TIN5"/>
<dbReference type="PANTHER" id="PTHR42732">
    <property type="entry name" value="BETA-GALACTOSIDASE"/>
    <property type="match status" value="1"/>
</dbReference>
<evidence type="ECO:0000259" key="6">
    <source>
        <dbReference type="Pfam" id="PF02837"/>
    </source>
</evidence>
<dbReference type="InterPro" id="IPR017853">
    <property type="entry name" value="GH"/>
</dbReference>
<feature type="domain" description="Glycoside hydrolase family 2 catalytic" evidence="5">
    <location>
        <begin position="351"/>
        <end position="499"/>
    </location>
</feature>
<evidence type="ECO:0000259" key="4">
    <source>
        <dbReference type="Pfam" id="PF00703"/>
    </source>
</evidence>
<keyword evidence="3" id="KW-0326">Glycosidase</keyword>
<dbReference type="Proteomes" id="UP000316517">
    <property type="component" value="Unassembled WGS sequence"/>
</dbReference>
<dbReference type="InterPro" id="IPR051913">
    <property type="entry name" value="GH2_Domain-Containing"/>
</dbReference>
<dbReference type="Gene3D" id="2.60.120.260">
    <property type="entry name" value="Galactose-binding domain-like"/>
    <property type="match status" value="1"/>
</dbReference>
<proteinExistence type="inferred from homology"/>
<dbReference type="Gene3D" id="3.20.20.80">
    <property type="entry name" value="Glycosidases"/>
    <property type="match status" value="1"/>
</dbReference>
<dbReference type="InterPro" id="IPR013783">
    <property type="entry name" value="Ig-like_fold"/>
</dbReference>
<comment type="similarity">
    <text evidence="1">Belongs to the glycosyl hydrolase 2 family.</text>
</comment>
<dbReference type="InterPro" id="IPR008979">
    <property type="entry name" value="Galactose-bd-like_sf"/>
</dbReference>
<dbReference type="SUPFAM" id="SSF51445">
    <property type="entry name" value="(Trans)glycosidases"/>
    <property type="match status" value="1"/>
</dbReference>
<dbReference type="PANTHER" id="PTHR42732:SF2">
    <property type="entry name" value="BETA-MANNOSIDASE"/>
    <property type="match status" value="1"/>
</dbReference>
<dbReference type="InterPro" id="IPR036156">
    <property type="entry name" value="Beta-gal/glucu_dom_sf"/>
</dbReference>
<evidence type="ECO:0000256" key="2">
    <source>
        <dbReference type="ARBA" id="ARBA00022801"/>
    </source>
</evidence>
<dbReference type="Pfam" id="PF02836">
    <property type="entry name" value="Glyco_hydro_2_C"/>
    <property type="match status" value="1"/>
</dbReference>
<evidence type="ECO:0008006" key="9">
    <source>
        <dbReference type="Google" id="ProtNLM"/>
    </source>
</evidence>
<dbReference type="GO" id="GO:0005975">
    <property type="term" value="P:carbohydrate metabolic process"/>
    <property type="evidence" value="ECO:0007669"/>
    <property type="project" value="InterPro"/>
</dbReference>
<dbReference type="InterPro" id="IPR006103">
    <property type="entry name" value="Glyco_hydro_2_cat"/>
</dbReference>
<dbReference type="Pfam" id="PF00703">
    <property type="entry name" value="Glyco_hydro_2"/>
    <property type="match status" value="1"/>
</dbReference>
<dbReference type="InterPro" id="IPR006104">
    <property type="entry name" value="Glyco_hydro_2_N"/>
</dbReference>
<name>A0A523TIN5_UNCAE</name>
<organism evidence="7 8">
    <name type="scientific">Aerophobetes bacterium</name>
    <dbReference type="NCBI Taxonomy" id="2030807"/>
    <lineage>
        <taxon>Bacteria</taxon>
        <taxon>Candidatus Aerophobota</taxon>
    </lineage>
</organism>
<evidence type="ECO:0000256" key="1">
    <source>
        <dbReference type="ARBA" id="ARBA00007401"/>
    </source>
</evidence>
<accession>A0A523TIN5</accession>
<evidence type="ECO:0000313" key="7">
    <source>
        <dbReference type="EMBL" id="TET30190.1"/>
    </source>
</evidence>
<dbReference type="SUPFAM" id="SSF49785">
    <property type="entry name" value="Galactose-binding domain-like"/>
    <property type="match status" value="1"/>
</dbReference>
<keyword evidence="2" id="KW-0378">Hydrolase</keyword>
<dbReference type="InterPro" id="IPR006102">
    <property type="entry name" value="Ig-like_GH2"/>
</dbReference>
<evidence type="ECO:0000259" key="5">
    <source>
        <dbReference type="Pfam" id="PF02836"/>
    </source>
</evidence>
<dbReference type="Gene3D" id="2.60.40.10">
    <property type="entry name" value="Immunoglobulins"/>
    <property type="match status" value="1"/>
</dbReference>
<feature type="domain" description="Glycosyl hydrolases family 2 sugar binding" evidence="6">
    <location>
        <begin position="69"/>
        <end position="190"/>
    </location>
</feature>
<dbReference type="SUPFAM" id="SSF49303">
    <property type="entry name" value="beta-Galactosidase/glucuronidase domain"/>
    <property type="match status" value="1"/>
</dbReference>
<gene>
    <name evidence="7" type="ORF">E3J68_00825</name>
</gene>
<protein>
    <recommendedName>
        <fullName evidence="9">Beta-galactosidase</fullName>
    </recommendedName>
</protein>
<sequence length="1028" mass="116898">MTEIKVNEMKYRRGIINLCEKPWSLWCDREASWKDDSLYLPGEFNLKSLPLNPPTIGWERMYNKEGVKDDVKEVSLPSTVEEHFWGKYESRNYDQAEYFFAHDDSEVSNGIYQGVSWWWRKVFVPKRWEGKRLRIKFPGARLRAEVYLNEQLVGYNIIAETPFEVDITDAAQYGEENWLAVRITNPGGRLDWPDFDLEDLAVSPLRWGDYELPLSHGFGGLDTGIKLIAIDPVWVEDIFIKNKPQIRQITLQTTIRNALKETLKGNLTISIFPKNHPENIEWKHTANEINLKPGKAVFSYPASMPEAKIWNLEDPNLYTIRVKLSVGDGEITDTKEQDFGFRWFEARGLGKDAKLHLNGKRIVLRSAISWGFWPLNGLFPTEELAEKEVKVAKALGLNMLNFHRNIGRSQVLQKHDEMGLLRYEEPGAGCFSWSESEFTRKYEKEKIRRMVLRDRNHPSLIIYCIQNEQVKVPPDNPYVKEIMNLVHKLDPTRIVILKSAWSEAPPSSFGPEYGQGNAFFLPYDDTYYHDDGTGWCGWYDQHTVGGPGIYRDSLYNGPHDFSHRSDNKGEIVFWGEVLGVGTPDNLEAIHKFYQENPGIGGYNRPDHLEWWAAYDRFLDEKNFRKAFPTVGDLTTSIGNKSYYFWGRIIENIRVCNENDGMAISGWESTPIENHCGLVDVFRNFKGDPELIKYYTRPLYLAIKSRNLVLEKGGSLVSDVYIVNEVGLSGSCRLEFQVVSPDGKVLHEMGWKIKVEGGDTYGELLKEGIISSCYSLPGHYSLKACLKAGSKEKVEGREEIFVIDWQSLQLPENGAILESGNSISEFLSKKKSLSLPDYSSKLKPLDYILVGGRSPGAVKVEKELLNRVAQDGTTLILIANDRQIAKGWASTLAKEKVVGFKGMVGPARASWMGSWYLVKEHPLFESLPVNTAFSWEYQTDVRGLGDFFKDTDIYGADGMLLEGKNVEHVVGYSHGHDRRIGTAVAVISYGKGKIILSNIVGFCDALTDSNSPLHTAVARRLLCNFIQFA</sequence>
<reference evidence="7 8" key="1">
    <citation type="submission" date="2019-03" db="EMBL/GenBank/DDBJ databases">
        <title>Metabolic potential of uncultured bacteria and archaea associated with petroleum seepage in deep-sea sediments.</title>
        <authorList>
            <person name="Dong X."/>
            <person name="Hubert C."/>
        </authorList>
    </citation>
    <scope>NUCLEOTIDE SEQUENCE [LARGE SCALE GENOMIC DNA]</scope>
    <source>
        <strain evidence="7">E44_bin3</strain>
    </source>
</reference>